<evidence type="ECO:0000256" key="4">
    <source>
        <dbReference type="ARBA" id="ARBA00022692"/>
    </source>
</evidence>
<dbReference type="EMBL" id="JAGSOV010000061">
    <property type="protein sequence ID" value="MCO1659078.1"/>
    <property type="molecule type" value="Genomic_DNA"/>
</dbReference>
<keyword evidence="10" id="KW-1185">Reference proteome</keyword>
<dbReference type="PROSITE" id="PS50928">
    <property type="entry name" value="ABC_TM1"/>
    <property type="match status" value="1"/>
</dbReference>
<evidence type="ECO:0000256" key="5">
    <source>
        <dbReference type="ARBA" id="ARBA00022989"/>
    </source>
</evidence>
<protein>
    <submittedName>
        <fullName evidence="9">ABC transporter permease</fullName>
    </submittedName>
</protein>
<keyword evidence="2 7" id="KW-0813">Transport</keyword>
<evidence type="ECO:0000259" key="8">
    <source>
        <dbReference type="PROSITE" id="PS50928"/>
    </source>
</evidence>
<organism evidence="9 10">
    <name type="scientific">Pseudonocardia humida</name>
    <dbReference type="NCBI Taxonomy" id="2800819"/>
    <lineage>
        <taxon>Bacteria</taxon>
        <taxon>Bacillati</taxon>
        <taxon>Actinomycetota</taxon>
        <taxon>Actinomycetes</taxon>
        <taxon>Pseudonocardiales</taxon>
        <taxon>Pseudonocardiaceae</taxon>
        <taxon>Pseudonocardia</taxon>
    </lineage>
</organism>
<dbReference type="SUPFAM" id="SSF161098">
    <property type="entry name" value="MetI-like"/>
    <property type="match status" value="1"/>
</dbReference>
<proteinExistence type="inferred from homology"/>
<comment type="caution">
    <text evidence="9">The sequence shown here is derived from an EMBL/GenBank/DDBJ whole genome shotgun (WGS) entry which is preliminary data.</text>
</comment>
<dbReference type="PANTHER" id="PTHR30151">
    <property type="entry name" value="ALKANE SULFONATE ABC TRANSPORTER-RELATED, MEMBRANE SUBUNIT"/>
    <property type="match status" value="1"/>
</dbReference>
<dbReference type="PANTHER" id="PTHR30151:SF38">
    <property type="entry name" value="ALIPHATIC SULFONATES TRANSPORT PERMEASE PROTEIN SSUC-RELATED"/>
    <property type="match status" value="1"/>
</dbReference>
<comment type="similarity">
    <text evidence="7">Belongs to the binding-protein-dependent transport system permease family.</text>
</comment>
<evidence type="ECO:0000256" key="7">
    <source>
        <dbReference type="RuleBase" id="RU363032"/>
    </source>
</evidence>
<dbReference type="Pfam" id="PF00528">
    <property type="entry name" value="BPD_transp_1"/>
    <property type="match status" value="1"/>
</dbReference>
<dbReference type="CDD" id="cd06261">
    <property type="entry name" value="TM_PBP2"/>
    <property type="match status" value="1"/>
</dbReference>
<dbReference type="RefSeq" id="WP_252443687.1">
    <property type="nucleotide sequence ID" value="NZ_JAGSOV010000061.1"/>
</dbReference>
<accession>A0ABT1A7U3</accession>
<feature type="transmembrane region" description="Helical" evidence="7">
    <location>
        <begin position="105"/>
        <end position="126"/>
    </location>
</feature>
<feature type="transmembrane region" description="Helical" evidence="7">
    <location>
        <begin position="132"/>
        <end position="151"/>
    </location>
</feature>
<dbReference type="InterPro" id="IPR000515">
    <property type="entry name" value="MetI-like"/>
</dbReference>
<dbReference type="Gene3D" id="1.10.3720.10">
    <property type="entry name" value="MetI-like"/>
    <property type="match status" value="1"/>
</dbReference>
<sequence>MGPSSDGVERRWSPIAARLLVVAAVLAGWEYLSASGSLDASSFPSMTDTMAELARQLLSADLWTALWNTVRGWATGLAIGGSLAVLVGTLLGLNRFAYLSVIPVVEFLKTVPVIAILPLAIVVWGATLQMKVFLVAFGVFWPLTIQVIYGVRAVDPVVRDTAVVLRLRGVRRFVGVTLPSAAPFIATGLRVAAAVGLILTIIAELIGGAKGLGLSILTSVNAGPQRLPATYALILVTGVAGVVVTSAFARLERRVLHWHESQRNLAPTGA</sequence>
<evidence type="ECO:0000256" key="3">
    <source>
        <dbReference type="ARBA" id="ARBA00022475"/>
    </source>
</evidence>
<evidence type="ECO:0000256" key="1">
    <source>
        <dbReference type="ARBA" id="ARBA00004651"/>
    </source>
</evidence>
<keyword evidence="4 7" id="KW-0812">Transmembrane</keyword>
<dbReference type="Proteomes" id="UP001165283">
    <property type="component" value="Unassembled WGS sequence"/>
</dbReference>
<evidence type="ECO:0000256" key="6">
    <source>
        <dbReference type="ARBA" id="ARBA00023136"/>
    </source>
</evidence>
<feature type="transmembrane region" description="Helical" evidence="7">
    <location>
        <begin position="72"/>
        <end position="93"/>
    </location>
</feature>
<keyword evidence="3" id="KW-1003">Cell membrane</keyword>
<keyword evidence="6 7" id="KW-0472">Membrane</keyword>
<evidence type="ECO:0000256" key="2">
    <source>
        <dbReference type="ARBA" id="ARBA00022448"/>
    </source>
</evidence>
<feature type="domain" description="ABC transmembrane type-1" evidence="8">
    <location>
        <begin position="66"/>
        <end position="252"/>
    </location>
</feature>
<evidence type="ECO:0000313" key="9">
    <source>
        <dbReference type="EMBL" id="MCO1659078.1"/>
    </source>
</evidence>
<evidence type="ECO:0000313" key="10">
    <source>
        <dbReference type="Proteomes" id="UP001165283"/>
    </source>
</evidence>
<dbReference type="InterPro" id="IPR035906">
    <property type="entry name" value="MetI-like_sf"/>
</dbReference>
<feature type="transmembrane region" description="Helical" evidence="7">
    <location>
        <begin position="189"/>
        <end position="209"/>
    </location>
</feature>
<name>A0ABT1A7U3_9PSEU</name>
<feature type="transmembrane region" description="Helical" evidence="7">
    <location>
        <begin position="12"/>
        <end position="32"/>
    </location>
</feature>
<feature type="transmembrane region" description="Helical" evidence="7">
    <location>
        <begin position="229"/>
        <end position="249"/>
    </location>
</feature>
<comment type="subcellular location">
    <subcellularLocation>
        <location evidence="1 7">Cell membrane</location>
        <topology evidence="1 7">Multi-pass membrane protein</topology>
    </subcellularLocation>
</comment>
<gene>
    <name evidence="9" type="ORF">KDL28_28810</name>
</gene>
<reference evidence="9" key="1">
    <citation type="submission" date="2021-04" db="EMBL/GenBank/DDBJ databases">
        <title>Pseudonocardia sp. nov., isolated from sandy soil of mangrove forest.</title>
        <authorList>
            <person name="Zan Z."/>
            <person name="Huang R."/>
            <person name="Liu W."/>
        </authorList>
    </citation>
    <scope>NUCLEOTIDE SEQUENCE</scope>
    <source>
        <strain evidence="9">S2-4</strain>
    </source>
</reference>
<keyword evidence="5 7" id="KW-1133">Transmembrane helix</keyword>